<keyword evidence="6 12" id="KW-0732">Signal</keyword>
<dbReference type="Pfam" id="PF13516">
    <property type="entry name" value="LRR_6"/>
    <property type="match status" value="1"/>
</dbReference>
<feature type="chain" id="PRO_5015181471" evidence="12">
    <location>
        <begin position="29"/>
        <end position="281"/>
    </location>
</feature>
<reference evidence="14 15" key="1">
    <citation type="journal article" date="2018" name="Nat. Genet.">
        <title>The Rosa genome provides new insights in the design of modern roses.</title>
        <authorList>
            <person name="Bendahmane M."/>
        </authorList>
    </citation>
    <scope>NUCLEOTIDE SEQUENCE [LARGE SCALE GENOMIC DNA]</scope>
    <source>
        <strain evidence="15">cv. Old Blush</strain>
    </source>
</reference>
<evidence type="ECO:0000256" key="5">
    <source>
        <dbReference type="ARBA" id="ARBA00022692"/>
    </source>
</evidence>
<keyword evidence="15" id="KW-1185">Reference proteome</keyword>
<comment type="similarity">
    <text evidence="2">Belongs to the RLP family.</text>
</comment>
<evidence type="ECO:0000259" key="13">
    <source>
        <dbReference type="Pfam" id="PF08263"/>
    </source>
</evidence>
<protein>
    <submittedName>
        <fullName evidence="14">Putative polygalacturonase</fullName>
        <ecNumber evidence="14">3.2.1.15</ecNumber>
    </submittedName>
</protein>
<accession>A0A2P6SGN1</accession>
<keyword evidence="4" id="KW-0433">Leucine-rich repeat</keyword>
<dbReference type="InterPro" id="IPR003591">
    <property type="entry name" value="Leu-rich_rpt_typical-subtyp"/>
</dbReference>
<dbReference type="Gene3D" id="3.80.10.10">
    <property type="entry name" value="Ribonuclease Inhibitor"/>
    <property type="match status" value="2"/>
</dbReference>
<comment type="caution">
    <text evidence="14">The sequence shown here is derived from an EMBL/GenBank/DDBJ whole genome shotgun (WGS) entry which is preliminary data.</text>
</comment>
<evidence type="ECO:0000256" key="8">
    <source>
        <dbReference type="ARBA" id="ARBA00022989"/>
    </source>
</evidence>
<evidence type="ECO:0000256" key="4">
    <source>
        <dbReference type="ARBA" id="ARBA00022614"/>
    </source>
</evidence>
<evidence type="ECO:0000256" key="3">
    <source>
        <dbReference type="ARBA" id="ARBA00022475"/>
    </source>
</evidence>
<name>A0A2P6SGN1_ROSCH</name>
<dbReference type="EC" id="3.2.1.15" evidence="14"/>
<dbReference type="OMA" id="RNTNISC"/>
<dbReference type="SMART" id="SM00369">
    <property type="entry name" value="LRR_TYP"/>
    <property type="match status" value="3"/>
</dbReference>
<dbReference type="PRINTS" id="PR00019">
    <property type="entry name" value="LEURICHRPT"/>
</dbReference>
<dbReference type="Proteomes" id="UP000238479">
    <property type="component" value="Chromosome 1"/>
</dbReference>
<dbReference type="Pfam" id="PF13855">
    <property type="entry name" value="LRR_8"/>
    <property type="match status" value="1"/>
</dbReference>
<dbReference type="InterPro" id="IPR046956">
    <property type="entry name" value="RLP23-like"/>
</dbReference>
<dbReference type="InterPro" id="IPR001611">
    <property type="entry name" value="Leu-rich_rpt"/>
</dbReference>
<proteinExistence type="inferred from homology"/>
<evidence type="ECO:0000256" key="6">
    <source>
        <dbReference type="ARBA" id="ARBA00022729"/>
    </source>
</evidence>
<organism evidence="14 15">
    <name type="scientific">Rosa chinensis</name>
    <name type="common">China rose</name>
    <dbReference type="NCBI Taxonomy" id="74649"/>
    <lineage>
        <taxon>Eukaryota</taxon>
        <taxon>Viridiplantae</taxon>
        <taxon>Streptophyta</taxon>
        <taxon>Embryophyta</taxon>
        <taxon>Tracheophyta</taxon>
        <taxon>Spermatophyta</taxon>
        <taxon>Magnoliopsida</taxon>
        <taxon>eudicotyledons</taxon>
        <taxon>Gunneridae</taxon>
        <taxon>Pentapetalae</taxon>
        <taxon>rosids</taxon>
        <taxon>fabids</taxon>
        <taxon>Rosales</taxon>
        <taxon>Rosaceae</taxon>
        <taxon>Rosoideae</taxon>
        <taxon>Rosoideae incertae sedis</taxon>
        <taxon>Rosa</taxon>
    </lineage>
</organism>
<keyword evidence="14" id="KW-0326">Glycosidase</keyword>
<evidence type="ECO:0000256" key="9">
    <source>
        <dbReference type="ARBA" id="ARBA00023136"/>
    </source>
</evidence>
<keyword evidence="10" id="KW-0675">Receptor</keyword>
<dbReference type="SUPFAM" id="SSF52058">
    <property type="entry name" value="L domain-like"/>
    <property type="match status" value="1"/>
</dbReference>
<keyword evidence="7" id="KW-0677">Repeat</keyword>
<evidence type="ECO:0000256" key="2">
    <source>
        <dbReference type="ARBA" id="ARBA00009592"/>
    </source>
</evidence>
<dbReference type="PANTHER" id="PTHR48063">
    <property type="entry name" value="LRR RECEPTOR-LIKE KINASE"/>
    <property type="match status" value="1"/>
</dbReference>
<dbReference type="EMBL" id="PDCK01000039">
    <property type="protein sequence ID" value="PRQ57854.1"/>
    <property type="molecule type" value="Genomic_DNA"/>
</dbReference>
<dbReference type="Gramene" id="PRQ57854">
    <property type="protein sequence ID" value="PRQ57854"/>
    <property type="gene ID" value="RchiOBHm_Chr1g0352891"/>
</dbReference>
<sequence length="281" mass="31966">MELGRWLKHAYAISIVFLLHINASLSLGHHHANMTARCLDRERDSLLAIKGDLVDESNLLSSWGSEAKKRDCCGWERVHCDHQTGHVIQLHLNAEKKAVIPQLEYGSKTLQGEISPKIIKLQHLKYLDLSHNSFTASQIPALICSLSSLRHLDLSFNELSGRKIPELVGNLTNLRYLDLSEIRLSDEIQYHHLGNLTHLRYLNLGRNDFTQEVENLNWLPHLSFLKYLDLSLANLSKASDWLETINKLPNLRNLTLRHCDLPPPILSTFSHINSSNSLVSV</sequence>
<comment type="subcellular location">
    <subcellularLocation>
        <location evidence="1">Cell membrane</location>
        <topology evidence="1">Single-pass type I membrane protein</topology>
    </subcellularLocation>
</comment>
<keyword evidence="11" id="KW-0325">Glycoprotein</keyword>
<gene>
    <name evidence="14" type="ORF">RchiOBHm_Chr1g0352891</name>
</gene>
<dbReference type="GO" id="GO:0004650">
    <property type="term" value="F:polygalacturonase activity"/>
    <property type="evidence" value="ECO:0007669"/>
    <property type="project" value="UniProtKB-EC"/>
</dbReference>
<evidence type="ECO:0000313" key="15">
    <source>
        <dbReference type="Proteomes" id="UP000238479"/>
    </source>
</evidence>
<feature type="domain" description="Leucine-rich repeat-containing N-terminal plant-type" evidence="13">
    <location>
        <begin position="40"/>
        <end position="81"/>
    </location>
</feature>
<dbReference type="InterPro" id="IPR032675">
    <property type="entry name" value="LRR_dom_sf"/>
</dbReference>
<evidence type="ECO:0000256" key="11">
    <source>
        <dbReference type="ARBA" id="ARBA00023180"/>
    </source>
</evidence>
<keyword evidence="9" id="KW-0472">Membrane</keyword>
<evidence type="ECO:0000256" key="10">
    <source>
        <dbReference type="ARBA" id="ARBA00023170"/>
    </source>
</evidence>
<evidence type="ECO:0000256" key="1">
    <source>
        <dbReference type="ARBA" id="ARBA00004251"/>
    </source>
</evidence>
<keyword evidence="3" id="KW-1003">Cell membrane</keyword>
<feature type="signal peptide" evidence="12">
    <location>
        <begin position="1"/>
        <end position="28"/>
    </location>
</feature>
<dbReference type="PANTHER" id="PTHR48063:SF98">
    <property type="entry name" value="LRR RECEPTOR-LIKE SERINE_THREONINE-PROTEIN KINASE FLS2"/>
    <property type="match status" value="1"/>
</dbReference>
<dbReference type="Pfam" id="PF08263">
    <property type="entry name" value="LRRNT_2"/>
    <property type="match status" value="1"/>
</dbReference>
<keyword evidence="14" id="KW-0378">Hydrolase</keyword>
<evidence type="ECO:0000256" key="12">
    <source>
        <dbReference type="SAM" id="SignalP"/>
    </source>
</evidence>
<evidence type="ECO:0000256" key="7">
    <source>
        <dbReference type="ARBA" id="ARBA00022737"/>
    </source>
</evidence>
<dbReference type="AlphaFoldDB" id="A0A2P6SGN1"/>
<evidence type="ECO:0000313" key="14">
    <source>
        <dbReference type="EMBL" id="PRQ57854.1"/>
    </source>
</evidence>
<keyword evidence="8" id="KW-1133">Transmembrane helix</keyword>
<dbReference type="InterPro" id="IPR013210">
    <property type="entry name" value="LRR_N_plant-typ"/>
</dbReference>
<keyword evidence="5" id="KW-0812">Transmembrane</keyword>
<dbReference type="GO" id="GO:0005886">
    <property type="term" value="C:plasma membrane"/>
    <property type="evidence" value="ECO:0007669"/>
    <property type="project" value="UniProtKB-SubCell"/>
</dbReference>